<proteinExistence type="predicted"/>
<keyword evidence="2" id="KW-1133">Transmembrane helix</keyword>
<keyword evidence="2" id="KW-0472">Membrane</keyword>
<organism evidence="3 4">
    <name type="scientific">Pseudoduganella chitinolytica</name>
    <dbReference type="NCBI Taxonomy" id="34070"/>
    <lineage>
        <taxon>Bacteria</taxon>
        <taxon>Pseudomonadati</taxon>
        <taxon>Pseudomonadota</taxon>
        <taxon>Betaproteobacteria</taxon>
        <taxon>Burkholderiales</taxon>
        <taxon>Oxalobacteraceae</taxon>
        <taxon>Telluria group</taxon>
        <taxon>Pseudoduganella</taxon>
    </lineage>
</organism>
<evidence type="ECO:0000313" key="4">
    <source>
        <dbReference type="Proteomes" id="UP001216510"/>
    </source>
</evidence>
<dbReference type="Proteomes" id="UP001216510">
    <property type="component" value="Chromosome"/>
</dbReference>
<name>A0ABY8B6Y0_9BURK</name>
<sequence length="99" mass="9963">MTLYQKIPTASARIHPLMAGAAIAVILFSAVATAAIVGWLPEARSTAPIVPADSDADVTATGYSTVSSPVPPTAARASSANATPATAEAAPRRPRLQPA</sequence>
<feature type="region of interest" description="Disordered" evidence="1">
    <location>
        <begin position="63"/>
        <end position="99"/>
    </location>
</feature>
<feature type="compositionally biased region" description="Low complexity" evidence="1">
    <location>
        <begin position="73"/>
        <end position="89"/>
    </location>
</feature>
<protein>
    <submittedName>
        <fullName evidence="3">Uncharacterized protein</fullName>
    </submittedName>
</protein>
<evidence type="ECO:0000256" key="1">
    <source>
        <dbReference type="SAM" id="MobiDB-lite"/>
    </source>
</evidence>
<dbReference type="RefSeq" id="WP_277414461.1">
    <property type="nucleotide sequence ID" value="NZ_CP119083.1"/>
</dbReference>
<accession>A0ABY8B6Y0</accession>
<keyword evidence="4" id="KW-1185">Reference proteome</keyword>
<keyword evidence="2" id="KW-0812">Transmembrane</keyword>
<evidence type="ECO:0000313" key="3">
    <source>
        <dbReference type="EMBL" id="WEF31692.1"/>
    </source>
</evidence>
<feature type="transmembrane region" description="Helical" evidence="2">
    <location>
        <begin position="21"/>
        <end position="40"/>
    </location>
</feature>
<reference evidence="3 4" key="1">
    <citation type="submission" date="2023-02" db="EMBL/GenBank/DDBJ databases">
        <title>Gemone sequence of Telluria chitinolytica ACM 3522T.</title>
        <authorList>
            <person name="Frediansyah A."/>
            <person name="Miess H."/>
            <person name="Gross H."/>
        </authorList>
    </citation>
    <scope>NUCLEOTIDE SEQUENCE [LARGE SCALE GENOMIC DNA]</scope>
    <source>
        <strain evidence="3 4">ACM 3522</strain>
    </source>
</reference>
<dbReference type="EMBL" id="CP119083">
    <property type="protein sequence ID" value="WEF31692.1"/>
    <property type="molecule type" value="Genomic_DNA"/>
</dbReference>
<gene>
    <name evidence="3" type="ORF">PX653_19855</name>
</gene>
<evidence type="ECO:0000256" key="2">
    <source>
        <dbReference type="SAM" id="Phobius"/>
    </source>
</evidence>